<accession>A0A2T0BIQ1</accession>
<keyword evidence="3" id="KW-0489">Methyltransferase</keyword>
<keyword evidence="4" id="KW-1185">Reference proteome</keyword>
<dbReference type="CDD" id="cd02440">
    <property type="entry name" value="AdoMet_MTases"/>
    <property type="match status" value="1"/>
</dbReference>
<keyword evidence="1" id="KW-0472">Membrane</keyword>
<dbReference type="PANTHER" id="PTHR44068">
    <property type="entry name" value="ZGC:194242"/>
    <property type="match status" value="1"/>
</dbReference>
<proteinExistence type="predicted"/>
<dbReference type="RefSeq" id="WP_106058731.1">
    <property type="nucleotide sequence ID" value="NZ_PVXQ01000005.1"/>
</dbReference>
<sequence length="226" mass="25841">MNKKNKKNIRNKILIVILSVIVGGTMLFYKPIESYLIDQSKNPSGFVGAVMTKIWNLTFERMTNWAIGKVNIEEDDYILDVGCGGGKTIDNVASKINNGKVYGIDISSESVSASIKENKKNIETGKVEILEADVATLPFNDNYFNKITAIQTHIYWGQLEKGFEEIYRTLKRDGEFLLVCEKDKIEYHMTAYKENDEMEALLYRTGFSDIKIYEKDNWIAFICEKA</sequence>
<dbReference type="SUPFAM" id="SSF53335">
    <property type="entry name" value="S-adenosyl-L-methionine-dependent methyltransferases"/>
    <property type="match status" value="1"/>
</dbReference>
<dbReference type="InterPro" id="IPR050447">
    <property type="entry name" value="Erg6_SMT_methyltransf"/>
</dbReference>
<protein>
    <submittedName>
        <fullName evidence="3">Putative methyltransferase YrhH</fullName>
        <ecNumber evidence="3">2.1.1.-</ecNumber>
    </submittedName>
</protein>
<reference evidence="3 4" key="1">
    <citation type="submission" date="2018-03" db="EMBL/GenBank/DDBJ databases">
        <title>Genome sequence of Clostridium vincentii DSM 10228.</title>
        <authorList>
            <person name="Poehlein A."/>
            <person name="Daniel R."/>
        </authorList>
    </citation>
    <scope>NUCLEOTIDE SEQUENCE [LARGE SCALE GENOMIC DNA]</scope>
    <source>
        <strain evidence="3 4">DSM 10228</strain>
    </source>
</reference>
<evidence type="ECO:0000256" key="1">
    <source>
        <dbReference type="SAM" id="Phobius"/>
    </source>
</evidence>
<dbReference type="InterPro" id="IPR041698">
    <property type="entry name" value="Methyltransf_25"/>
</dbReference>
<dbReference type="PANTHER" id="PTHR44068:SF11">
    <property type="entry name" value="GERANYL DIPHOSPHATE 2-C-METHYLTRANSFERASE"/>
    <property type="match status" value="1"/>
</dbReference>
<keyword evidence="1" id="KW-0812">Transmembrane</keyword>
<evidence type="ECO:0000259" key="2">
    <source>
        <dbReference type="Pfam" id="PF13649"/>
    </source>
</evidence>
<feature type="transmembrane region" description="Helical" evidence="1">
    <location>
        <begin position="12"/>
        <end position="29"/>
    </location>
</feature>
<dbReference type="OrthoDB" id="9772751at2"/>
<dbReference type="EMBL" id="PVXQ01000005">
    <property type="protein sequence ID" value="PRR83751.1"/>
    <property type="molecule type" value="Genomic_DNA"/>
</dbReference>
<evidence type="ECO:0000313" key="3">
    <source>
        <dbReference type="EMBL" id="PRR83751.1"/>
    </source>
</evidence>
<comment type="caution">
    <text evidence="3">The sequence shown here is derived from an EMBL/GenBank/DDBJ whole genome shotgun (WGS) entry which is preliminary data.</text>
</comment>
<name>A0A2T0BIQ1_9CLOT</name>
<dbReference type="GO" id="GO:0008168">
    <property type="term" value="F:methyltransferase activity"/>
    <property type="evidence" value="ECO:0007669"/>
    <property type="project" value="UniProtKB-KW"/>
</dbReference>
<feature type="domain" description="Methyltransferase" evidence="2">
    <location>
        <begin position="78"/>
        <end position="174"/>
    </location>
</feature>
<keyword evidence="1" id="KW-1133">Transmembrane helix</keyword>
<dbReference type="EC" id="2.1.1.-" evidence="3"/>
<dbReference type="Pfam" id="PF13649">
    <property type="entry name" value="Methyltransf_25"/>
    <property type="match status" value="1"/>
</dbReference>
<organism evidence="3 4">
    <name type="scientific">Clostridium vincentii</name>
    <dbReference type="NCBI Taxonomy" id="52704"/>
    <lineage>
        <taxon>Bacteria</taxon>
        <taxon>Bacillati</taxon>
        <taxon>Bacillota</taxon>
        <taxon>Clostridia</taxon>
        <taxon>Eubacteriales</taxon>
        <taxon>Clostridiaceae</taxon>
        <taxon>Clostridium</taxon>
    </lineage>
</organism>
<gene>
    <name evidence="3" type="primary">yrhH</name>
    <name evidence="3" type="ORF">CLVI_06980</name>
</gene>
<keyword evidence="3" id="KW-0808">Transferase</keyword>
<evidence type="ECO:0000313" key="4">
    <source>
        <dbReference type="Proteomes" id="UP000239471"/>
    </source>
</evidence>
<dbReference type="Proteomes" id="UP000239471">
    <property type="component" value="Unassembled WGS sequence"/>
</dbReference>
<dbReference type="InterPro" id="IPR029063">
    <property type="entry name" value="SAM-dependent_MTases_sf"/>
</dbReference>
<dbReference type="Gene3D" id="3.40.50.150">
    <property type="entry name" value="Vaccinia Virus protein VP39"/>
    <property type="match status" value="1"/>
</dbReference>
<dbReference type="GO" id="GO:0032259">
    <property type="term" value="P:methylation"/>
    <property type="evidence" value="ECO:0007669"/>
    <property type="project" value="UniProtKB-KW"/>
</dbReference>
<dbReference type="AlphaFoldDB" id="A0A2T0BIQ1"/>